<feature type="region of interest" description="Disordered" evidence="1">
    <location>
        <begin position="1"/>
        <end position="24"/>
    </location>
</feature>
<reference evidence="2 3" key="1">
    <citation type="journal article" date="2019" name="Nat. Ecol. Evol.">
        <title>Megaphylogeny resolves global patterns of mushroom evolution.</title>
        <authorList>
            <person name="Varga T."/>
            <person name="Krizsan K."/>
            <person name="Foldi C."/>
            <person name="Dima B."/>
            <person name="Sanchez-Garcia M."/>
            <person name="Sanchez-Ramirez S."/>
            <person name="Szollosi G.J."/>
            <person name="Szarkandi J.G."/>
            <person name="Papp V."/>
            <person name="Albert L."/>
            <person name="Andreopoulos W."/>
            <person name="Angelini C."/>
            <person name="Antonin V."/>
            <person name="Barry K.W."/>
            <person name="Bougher N.L."/>
            <person name="Buchanan P."/>
            <person name="Buyck B."/>
            <person name="Bense V."/>
            <person name="Catcheside P."/>
            <person name="Chovatia M."/>
            <person name="Cooper J."/>
            <person name="Damon W."/>
            <person name="Desjardin D."/>
            <person name="Finy P."/>
            <person name="Geml J."/>
            <person name="Haridas S."/>
            <person name="Hughes K."/>
            <person name="Justo A."/>
            <person name="Karasinski D."/>
            <person name="Kautmanova I."/>
            <person name="Kiss B."/>
            <person name="Kocsube S."/>
            <person name="Kotiranta H."/>
            <person name="LaButti K.M."/>
            <person name="Lechner B.E."/>
            <person name="Liimatainen K."/>
            <person name="Lipzen A."/>
            <person name="Lukacs Z."/>
            <person name="Mihaltcheva S."/>
            <person name="Morgado L.N."/>
            <person name="Niskanen T."/>
            <person name="Noordeloos M.E."/>
            <person name="Ohm R.A."/>
            <person name="Ortiz-Santana B."/>
            <person name="Ovrebo C."/>
            <person name="Racz N."/>
            <person name="Riley R."/>
            <person name="Savchenko A."/>
            <person name="Shiryaev A."/>
            <person name="Soop K."/>
            <person name="Spirin V."/>
            <person name="Szebenyi C."/>
            <person name="Tomsovsky M."/>
            <person name="Tulloss R.E."/>
            <person name="Uehling J."/>
            <person name="Grigoriev I.V."/>
            <person name="Vagvolgyi C."/>
            <person name="Papp T."/>
            <person name="Martin F.M."/>
            <person name="Miettinen O."/>
            <person name="Hibbett D.S."/>
            <person name="Nagy L.G."/>
        </authorList>
    </citation>
    <scope>NUCLEOTIDE SEQUENCE [LARGE SCALE GENOMIC DNA]</scope>
    <source>
        <strain evidence="2 3">FP101781</strain>
    </source>
</reference>
<comment type="caution">
    <text evidence="2">The sequence shown here is derived from an EMBL/GenBank/DDBJ whole genome shotgun (WGS) entry which is preliminary data.</text>
</comment>
<dbReference type="Proteomes" id="UP000298030">
    <property type="component" value="Unassembled WGS sequence"/>
</dbReference>
<proteinExistence type="predicted"/>
<accession>A0A4Y7ST38</accession>
<sequence>MNPQNAHPRSTAPPISNNTNPILIPPELANPQMAEFIQNLVNSQVQQQLQQAEEHASARWKGQFNQLWDEREELYLQKLQEVEAAQALLQEQPQANLEVQESYMAAEDRHRVEVQQQAREVCEGDEY</sequence>
<name>A0A4Y7ST38_COPMI</name>
<dbReference type="AlphaFoldDB" id="A0A4Y7ST38"/>
<feature type="compositionally biased region" description="Polar residues" evidence="1">
    <location>
        <begin position="1"/>
        <end position="21"/>
    </location>
</feature>
<protein>
    <submittedName>
        <fullName evidence="2">Uncharacterized protein</fullName>
    </submittedName>
</protein>
<evidence type="ECO:0000256" key="1">
    <source>
        <dbReference type="SAM" id="MobiDB-lite"/>
    </source>
</evidence>
<evidence type="ECO:0000313" key="2">
    <source>
        <dbReference type="EMBL" id="TEB25030.1"/>
    </source>
</evidence>
<gene>
    <name evidence="2" type="ORF">FA13DRAFT_1714172</name>
</gene>
<dbReference type="EMBL" id="QPFP01000060">
    <property type="protein sequence ID" value="TEB25030.1"/>
    <property type="molecule type" value="Genomic_DNA"/>
</dbReference>
<organism evidence="2 3">
    <name type="scientific">Coprinellus micaceus</name>
    <name type="common">Glistening ink-cap mushroom</name>
    <name type="synonym">Coprinus micaceus</name>
    <dbReference type="NCBI Taxonomy" id="71717"/>
    <lineage>
        <taxon>Eukaryota</taxon>
        <taxon>Fungi</taxon>
        <taxon>Dikarya</taxon>
        <taxon>Basidiomycota</taxon>
        <taxon>Agaricomycotina</taxon>
        <taxon>Agaricomycetes</taxon>
        <taxon>Agaricomycetidae</taxon>
        <taxon>Agaricales</taxon>
        <taxon>Agaricineae</taxon>
        <taxon>Psathyrellaceae</taxon>
        <taxon>Coprinellus</taxon>
    </lineage>
</organism>
<keyword evidence="3" id="KW-1185">Reference proteome</keyword>
<evidence type="ECO:0000313" key="3">
    <source>
        <dbReference type="Proteomes" id="UP000298030"/>
    </source>
</evidence>